<keyword evidence="5" id="KW-1185">Reference proteome</keyword>
<evidence type="ECO:0000256" key="1">
    <source>
        <dbReference type="SAM" id="MobiDB-lite"/>
    </source>
</evidence>
<feature type="transmembrane region" description="Helical" evidence="2">
    <location>
        <begin position="376"/>
        <end position="397"/>
    </location>
</feature>
<keyword evidence="2" id="KW-0812">Transmembrane</keyword>
<protein>
    <submittedName>
        <fullName evidence="3">Uncharacterized protein</fullName>
    </submittedName>
</protein>
<dbReference type="InterPro" id="IPR045931">
    <property type="entry name" value="DUF6350"/>
</dbReference>
<feature type="transmembrane region" description="Helical" evidence="2">
    <location>
        <begin position="151"/>
        <end position="173"/>
    </location>
</feature>
<gene>
    <name evidence="3" type="ORF">CHO01_18290</name>
    <name evidence="4" type="ORF">HNR08_002547</name>
</gene>
<comment type="caution">
    <text evidence="3">The sequence shown here is derived from an EMBL/GenBank/DDBJ whole genome shotgun (WGS) entry which is preliminary data.</text>
</comment>
<feature type="transmembrane region" description="Helical" evidence="2">
    <location>
        <begin position="97"/>
        <end position="115"/>
    </location>
</feature>
<feature type="transmembrane region" description="Helical" evidence="2">
    <location>
        <begin position="244"/>
        <end position="265"/>
    </location>
</feature>
<sequence length="456" mass="44691">MSNAPSTRPRRRVVDDAAGPRFFVSDLDGAPRWLGGMLAGLQAALLSLLVVVLPAVAAYVATSSAPATAGVPWTRAVSVASGLWLLAHGVPMTLAPGVTLVPLGLTALALFGCYASARRSGYATRSALGAGVGAYAGVVLVVGLATGVPLLHLGAGLLGAAVLAAVGLGAGLLRRPEAPRLRDVLEPVRARLPEPVAHGIAAGTTALATLVLLAALLATAWVVMGRTAVAEVVHGLDLDPVGGAVLAIAELAYVPTLVLWALAWLAGPGFAVGTGTLFSAGEAQAGALPAVPLLGALPAPDIAGGVLVAMPVVTVLAGAATAWVLRRRLVTERALDPLVAGLTAAGTAGLGALLLAALARGGIGPGRMAGLGPEPVLVGLAVAAGVAAGSLVVLLPGDPHVRALVLRGVRRTRDGAVGLARRDEGHRGDRGDRGPGGDAGDAGGTPAPGAAGADGG</sequence>
<dbReference type="RefSeq" id="WP_183835034.1">
    <property type="nucleotide sequence ID" value="NZ_BJVQ01000021.1"/>
</dbReference>
<dbReference type="Proteomes" id="UP000321723">
    <property type="component" value="Unassembled WGS sequence"/>
</dbReference>
<name>A0A511FBY5_9CELL</name>
<evidence type="ECO:0000256" key="2">
    <source>
        <dbReference type="SAM" id="Phobius"/>
    </source>
</evidence>
<feature type="transmembrane region" description="Helical" evidence="2">
    <location>
        <begin position="33"/>
        <end position="61"/>
    </location>
</feature>
<accession>A0A511FBY5</accession>
<feature type="transmembrane region" description="Helical" evidence="2">
    <location>
        <begin position="277"/>
        <end position="296"/>
    </location>
</feature>
<feature type="transmembrane region" description="Helical" evidence="2">
    <location>
        <begin position="127"/>
        <end position="145"/>
    </location>
</feature>
<evidence type="ECO:0000313" key="6">
    <source>
        <dbReference type="Proteomes" id="UP000564629"/>
    </source>
</evidence>
<feature type="transmembrane region" description="Helical" evidence="2">
    <location>
        <begin position="337"/>
        <end position="356"/>
    </location>
</feature>
<evidence type="ECO:0000313" key="4">
    <source>
        <dbReference type="EMBL" id="MBB5473811.1"/>
    </source>
</evidence>
<feature type="compositionally biased region" description="Low complexity" evidence="1">
    <location>
        <begin position="444"/>
        <end position="456"/>
    </location>
</feature>
<reference evidence="3 5" key="1">
    <citation type="submission" date="2019-07" db="EMBL/GenBank/DDBJ databases">
        <title>Whole genome shotgun sequence of Cellulomonas hominis NBRC 16055.</title>
        <authorList>
            <person name="Hosoyama A."/>
            <person name="Uohara A."/>
            <person name="Ohji S."/>
            <person name="Ichikawa N."/>
        </authorList>
    </citation>
    <scope>NUCLEOTIDE SEQUENCE [LARGE SCALE GENOMIC DNA]</scope>
    <source>
        <strain evidence="3 5">NBRC 16055</strain>
    </source>
</reference>
<feature type="transmembrane region" description="Helical" evidence="2">
    <location>
        <begin position="302"/>
        <end position="325"/>
    </location>
</feature>
<dbReference type="AlphaFoldDB" id="A0A511FBY5"/>
<feature type="region of interest" description="Disordered" evidence="1">
    <location>
        <begin position="417"/>
        <end position="456"/>
    </location>
</feature>
<feature type="compositionally biased region" description="Basic and acidic residues" evidence="1">
    <location>
        <begin position="420"/>
        <end position="435"/>
    </location>
</feature>
<dbReference type="EMBL" id="JACHDN010000001">
    <property type="protein sequence ID" value="MBB5473811.1"/>
    <property type="molecule type" value="Genomic_DNA"/>
</dbReference>
<evidence type="ECO:0000313" key="3">
    <source>
        <dbReference type="EMBL" id="GEL46713.1"/>
    </source>
</evidence>
<keyword evidence="2" id="KW-0472">Membrane</keyword>
<proteinExistence type="predicted"/>
<feature type="transmembrane region" description="Helical" evidence="2">
    <location>
        <begin position="199"/>
        <end position="224"/>
    </location>
</feature>
<evidence type="ECO:0000313" key="5">
    <source>
        <dbReference type="Proteomes" id="UP000321723"/>
    </source>
</evidence>
<organism evidence="3 5">
    <name type="scientific">Cellulomonas hominis</name>
    <dbReference type="NCBI Taxonomy" id="156981"/>
    <lineage>
        <taxon>Bacteria</taxon>
        <taxon>Bacillati</taxon>
        <taxon>Actinomycetota</taxon>
        <taxon>Actinomycetes</taxon>
        <taxon>Micrococcales</taxon>
        <taxon>Cellulomonadaceae</taxon>
        <taxon>Cellulomonas</taxon>
    </lineage>
</organism>
<dbReference type="Pfam" id="PF19877">
    <property type="entry name" value="DUF6350"/>
    <property type="match status" value="1"/>
</dbReference>
<keyword evidence="2" id="KW-1133">Transmembrane helix</keyword>
<reference evidence="4 6" key="2">
    <citation type="submission" date="2020-08" db="EMBL/GenBank/DDBJ databases">
        <title>Sequencing the genomes of 1000 actinobacteria strains.</title>
        <authorList>
            <person name="Klenk H.-P."/>
        </authorList>
    </citation>
    <scope>NUCLEOTIDE SEQUENCE [LARGE SCALE GENOMIC DNA]</scope>
    <source>
        <strain evidence="4 6">DSM 9581</strain>
    </source>
</reference>
<dbReference type="EMBL" id="BJVQ01000021">
    <property type="protein sequence ID" value="GEL46713.1"/>
    <property type="molecule type" value="Genomic_DNA"/>
</dbReference>
<dbReference type="Proteomes" id="UP000564629">
    <property type="component" value="Unassembled WGS sequence"/>
</dbReference>